<reference evidence="5" key="1">
    <citation type="submission" date="2020-01" db="EMBL/GenBank/DDBJ databases">
        <title>Draft genome sequence of the Termite Coptotermes fromosanus.</title>
        <authorList>
            <person name="Itakura S."/>
            <person name="Yosikawa Y."/>
            <person name="Umezawa K."/>
        </authorList>
    </citation>
    <scope>NUCLEOTIDE SEQUENCE [LARGE SCALE GENOMIC DNA]</scope>
</reference>
<dbReference type="OrthoDB" id="8196708at2759"/>
<evidence type="ECO:0000256" key="2">
    <source>
        <dbReference type="SAM" id="Phobius"/>
    </source>
</evidence>
<feature type="region of interest" description="Disordered" evidence="1">
    <location>
        <begin position="188"/>
        <end position="209"/>
    </location>
</feature>
<dbReference type="AlphaFoldDB" id="A0A6L2Q587"/>
<keyword evidence="2" id="KW-0472">Membrane</keyword>
<dbReference type="InterPro" id="IPR009721">
    <property type="entry name" value="O-acyltransferase_WSD1_C"/>
</dbReference>
<evidence type="ECO:0000259" key="3">
    <source>
        <dbReference type="Pfam" id="PF06974"/>
    </source>
</evidence>
<dbReference type="PANTHER" id="PTHR31650:SF23">
    <property type="entry name" value="GH11223P"/>
    <property type="match status" value="1"/>
</dbReference>
<feature type="non-terminal residue" evidence="4">
    <location>
        <position position="1"/>
    </location>
</feature>
<proteinExistence type="predicted"/>
<name>A0A6L2Q587_COPFO</name>
<dbReference type="Pfam" id="PF06974">
    <property type="entry name" value="WS_DGAT_C"/>
    <property type="match status" value="1"/>
</dbReference>
<sequence>VTCARRIWLGLLHSRFPTLEFVKDVTVRTATDTMRNQGIITLLLTVKGRFELAPIKERLQADILDRRNGKGHLMFPHLRTALTTRWGRYAWEKPSSFSLDNHLVVGSALFRGRIINDGNIQECVSDTVSKYLPPELPPWQITIIPASVGQEERFYLLIRIHHLLLSEEGLGLGDLLLLAPERPTIFKRRLDEDDENPREEAPPVSSTSPLTAIFPTPVAIPKLYSLICGLTKNRWSQLVAMYDPVENPQILESTPGIQICTILVLITGVSIFKALLGLANKTDVSFYRKILSISPTILTEMRKRHCTPHVLCTSVINSLSPRQLLLSSLTVCWWMSSIFTVTLPVFVMDEIRSFVSMRVNHGLSEPTTERPFSYLSLVLAAVKEAFFLCTIIYTAPRMLVQELVTSHRGTMHHLQTVSLCGRKVVAWSDPIPLDTIRKISSSVGASTTAVLISSVSGAVREYFRQFCLPVPESVLTTARYFPLESLTSPSRGADGSHRSLSGRGLLCLALPTSPVYDDPKESVQEMQRILSEARQRQPALYQATVWQLDGAHITKILPSLAVRLVLNHLSRRYAVALTQVEPAMSSECRSRLIWGQEVEGVLYWRPPQSNISLSLTLLTYGDAVRLGVMSDSMIAPRHTVIATTFPHQVYHLAAQAGVPRDRTIISASPSASYVYQPNIPPEEIVSAQGSTTSVSSASEELRNLTSSSPELNVSTSSGTSRSDSPLSNTQRHQVCGLKPVKSCSNAFVGATLSQASCRKVNRQEYEVQTRHVSARSRFAVFRSGPQEYRILHTVCTLLPGLHLLQRLTVHGHLLAGAHALSQYEDRRRVCKPRVMRFAVSVTKAETQGNFSFADDIRTFQRATTWAHNTGSNLNTDSLVLLIYETAIPQLGEECGDKFVRGRGDALVRGSKDAGQQTEQLGFLLSRASESPNASYNEAPPPPEEDTSRRRDYLQMRDCEMRQRCSSNGCALMQNHRLKHTSRKPDRSPLQTACKLIVLYSLIKTDNFATSRTQRPALRL</sequence>
<dbReference type="InterPro" id="IPR045034">
    <property type="entry name" value="O-acyltransferase_WSD1-like"/>
</dbReference>
<comment type="caution">
    <text evidence="4">The sequence shown here is derived from an EMBL/GenBank/DDBJ whole genome shotgun (WGS) entry which is preliminary data.</text>
</comment>
<feature type="compositionally biased region" description="Low complexity" evidence="1">
    <location>
        <begin position="714"/>
        <end position="727"/>
    </location>
</feature>
<dbReference type="GO" id="GO:0019432">
    <property type="term" value="P:triglyceride biosynthetic process"/>
    <property type="evidence" value="ECO:0007669"/>
    <property type="project" value="TreeGrafter"/>
</dbReference>
<accession>A0A6L2Q587</accession>
<dbReference type="PANTHER" id="PTHR31650">
    <property type="entry name" value="O-ACYLTRANSFERASE (WSD1-LIKE) FAMILY PROTEIN"/>
    <property type="match status" value="1"/>
</dbReference>
<dbReference type="GO" id="GO:0008374">
    <property type="term" value="F:O-acyltransferase activity"/>
    <property type="evidence" value="ECO:0007669"/>
    <property type="project" value="InterPro"/>
</dbReference>
<organism evidence="4 5">
    <name type="scientific">Coptotermes formosanus</name>
    <name type="common">Formosan subterranean termite</name>
    <dbReference type="NCBI Taxonomy" id="36987"/>
    <lineage>
        <taxon>Eukaryota</taxon>
        <taxon>Metazoa</taxon>
        <taxon>Ecdysozoa</taxon>
        <taxon>Arthropoda</taxon>
        <taxon>Hexapoda</taxon>
        <taxon>Insecta</taxon>
        <taxon>Pterygota</taxon>
        <taxon>Neoptera</taxon>
        <taxon>Polyneoptera</taxon>
        <taxon>Dictyoptera</taxon>
        <taxon>Blattodea</taxon>
        <taxon>Blattoidea</taxon>
        <taxon>Termitoidae</taxon>
        <taxon>Rhinotermitidae</taxon>
        <taxon>Coptotermes</taxon>
    </lineage>
</organism>
<dbReference type="InParanoid" id="A0A6L2Q587"/>
<evidence type="ECO:0000256" key="1">
    <source>
        <dbReference type="SAM" id="MobiDB-lite"/>
    </source>
</evidence>
<keyword evidence="2" id="KW-0812">Transmembrane</keyword>
<evidence type="ECO:0000313" key="5">
    <source>
        <dbReference type="Proteomes" id="UP000502823"/>
    </source>
</evidence>
<feature type="region of interest" description="Disordered" evidence="1">
    <location>
        <begin position="928"/>
        <end position="948"/>
    </location>
</feature>
<feature type="compositionally biased region" description="Polar residues" evidence="1">
    <location>
        <begin position="687"/>
        <end position="713"/>
    </location>
</feature>
<keyword evidence="5" id="KW-1185">Reference proteome</keyword>
<dbReference type="FunCoup" id="A0A6L2Q587">
    <property type="interactions" value="9"/>
</dbReference>
<dbReference type="Proteomes" id="UP000502823">
    <property type="component" value="Unassembled WGS sequence"/>
</dbReference>
<feature type="region of interest" description="Disordered" evidence="1">
    <location>
        <begin position="687"/>
        <end position="730"/>
    </location>
</feature>
<feature type="transmembrane region" description="Helical" evidence="2">
    <location>
        <begin position="324"/>
        <end position="347"/>
    </location>
</feature>
<keyword evidence="2" id="KW-1133">Transmembrane helix</keyword>
<protein>
    <recommendedName>
        <fullName evidence="3">O-acyltransferase WSD1 C-terminal domain-containing protein</fullName>
    </recommendedName>
</protein>
<feature type="domain" description="O-acyltransferase WSD1 C-terminal" evidence="3">
    <location>
        <begin position="504"/>
        <end position="645"/>
    </location>
</feature>
<dbReference type="GO" id="GO:0005886">
    <property type="term" value="C:plasma membrane"/>
    <property type="evidence" value="ECO:0007669"/>
    <property type="project" value="TreeGrafter"/>
</dbReference>
<gene>
    <name evidence="4" type="ORF">Cfor_02842</name>
</gene>
<feature type="transmembrane region" description="Helical" evidence="2">
    <location>
        <begin position="256"/>
        <end position="279"/>
    </location>
</feature>
<evidence type="ECO:0000313" key="4">
    <source>
        <dbReference type="EMBL" id="GFG40039.1"/>
    </source>
</evidence>
<dbReference type="EMBL" id="BLKM01001387">
    <property type="protein sequence ID" value="GFG40039.1"/>
    <property type="molecule type" value="Genomic_DNA"/>
</dbReference>